<evidence type="ECO:0000256" key="12">
    <source>
        <dbReference type="SAM" id="MobiDB-lite"/>
    </source>
</evidence>
<dbReference type="PANTHER" id="PTHR45654:SF111">
    <property type="entry name" value="HOMEOBOX-LEUCINE ZIPPER PROTEIN ROC6"/>
    <property type="match status" value="1"/>
</dbReference>
<dbReference type="Pfam" id="PF25797">
    <property type="entry name" value="PDF2_C"/>
    <property type="match status" value="1"/>
</dbReference>
<sequence>MSFGGFTGKSSGGGVSDHSGGGGKMVADGLCSYGIMSTGAISQPLQMVHSSHSQPMFISPPLSLALPKMENLGEMGLMGENYDSGLMGRTREDELDSRSGSDNFETASGDDQNTTENKSSKRKKYHRHTAYQIQELEASFKDNPHPDEKGRLELGKRLGLEPRQVKFWFQNRRTQMKTQLERHENSILKQENDKLRIENIAMKEAMRNPICENCGSPAILGEVPIEQHHLMIENARLKDELSRLGILANKFLTRNGGSMPPMVCNSKLDLAVGRNSFCGLNSIDSALPLGLDFGNRVPNAFPMMQTNGPAVGMMGVDAPLDQSLFPELALAAMDELMKLAQLDSPLWYRSLDGGGESLNLDEYMKTFPPCIGVKPNHFVTEATRATGTVIINSLALVEALMDVNQWTEMFPWNIGRASTLNVICPGMAGNRNGALQLMQAEFQVLSPMVPVRQVKFVRFCKQHGQDMWAVVDVSVDTIFHGIRGNTSVNCRRLPSGCIVQNMANGCSKVTWVEHTEYDENIIHNLYRPLLRSGLAFGAQKWVANLQRQCELFATIRSSMASSRDNSALSANNKSIVMLAQRMTRSFCTGVCATVHKWEVVQSSDNTKLMMRKSMGNPGEPPGVIMSATTTVWMPVLPHHLLEFLQNEKMRSHWDVLSQDGPMQQMLQIPKGQDPGNNICLLSTSAPASSANQSSVLILQDTCTDTSGSLIVHAAVETTSMNIVVNSGDSSSIAILPSGFAIVPDCYSNSNNSENGNEGHRGGGRSGSLLTVGFQILVNNLPAAKLTMESVDTVKSLIARTLQGIKSGLQCS</sequence>
<dbReference type="CDD" id="cd08875">
    <property type="entry name" value="START_ArGLABRA2_like"/>
    <property type="match status" value="1"/>
</dbReference>
<dbReference type="KEGG" id="sind:105160506"/>
<dbReference type="InterPro" id="IPR042160">
    <property type="entry name" value="HD-Zip_IV"/>
</dbReference>
<dbReference type="PANTHER" id="PTHR45654">
    <property type="entry name" value="HOMEOBOX-LEUCINE ZIPPER PROTEIN MERISTEM L1"/>
    <property type="match status" value="1"/>
</dbReference>
<dbReference type="Proteomes" id="UP000504604">
    <property type="component" value="Linkage group LG4"/>
</dbReference>
<reference evidence="16" key="1">
    <citation type="submission" date="2025-08" db="UniProtKB">
        <authorList>
            <consortium name="RefSeq"/>
        </authorList>
    </citation>
    <scope>IDENTIFICATION</scope>
</reference>
<dbReference type="InterPro" id="IPR009057">
    <property type="entry name" value="Homeodomain-like_sf"/>
</dbReference>
<dbReference type="CDD" id="cd00086">
    <property type="entry name" value="homeodomain"/>
    <property type="match status" value="1"/>
</dbReference>
<dbReference type="GeneID" id="105160506"/>
<evidence type="ECO:0000259" key="14">
    <source>
        <dbReference type="PROSITE" id="PS50848"/>
    </source>
</evidence>
<evidence type="ECO:0000256" key="2">
    <source>
        <dbReference type="ARBA" id="ARBA00006789"/>
    </source>
</evidence>
<dbReference type="PROSITE" id="PS50071">
    <property type="entry name" value="HOMEOBOX_2"/>
    <property type="match status" value="1"/>
</dbReference>
<dbReference type="SUPFAM" id="SSF46689">
    <property type="entry name" value="Homeodomain-like"/>
    <property type="match status" value="1"/>
</dbReference>
<keyword evidence="5 9" id="KW-0238">DNA-binding</keyword>
<evidence type="ECO:0000256" key="10">
    <source>
        <dbReference type="RuleBase" id="RU000682"/>
    </source>
</evidence>
<keyword evidence="8 9" id="KW-0539">Nucleus</keyword>
<feature type="DNA-binding region" description="Homeobox" evidence="9">
    <location>
        <begin position="121"/>
        <end position="180"/>
    </location>
</feature>
<dbReference type="Gene3D" id="1.10.10.60">
    <property type="entry name" value="Homeodomain-like"/>
    <property type="match status" value="1"/>
</dbReference>
<dbReference type="Pfam" id="PF00046">
    <property type="entry name" value="Homeodomain"/>
    <property type="match status" value="1"/>
</dbReference>
<keyword evidence="15" id="KW-1185">Reference proteome</keyword>
<evidence type="ECO:0000256" key="3">
    <source>
        <dbReference type="ARBA" id="ARBA00023015"/>
    </source>
</evidence>
<dbReference type="InterPro" id="IPR001356">
    <property type="entry name" value="HD"/>
</dbReference>
<dbReference type="GO" id="GO:0003677">
    <property type="term" value="F:DNA binding"/>
    <property type="evidence" value="ECO:0007669"/>
    <property type="project" value="UniProtKB-UniRule"/>
</dbReference>
<dbReference type="FunFam" id="1.10.10.60:FF:000229">
    <property type="entry name" value="Homeobox-leucine zipper protein HDG1"/>
    <property type="match status" value="1"/>
</dbReference>
<evidence type="ECO:0000256" key="9">
    <source>
        <dbReference type="PROSITE-ProRule" id="PRU00108"/>
    </source>
</evidence>
<dbReference type="SMART" id="SM00389">
    <property type="entry name" value="HOX"/>
    <property type="match status" value="1"/>
</dbReference>
<evidence type="ECO:0000256" key="11">
    <source>
        <dbReference type="SAM" id="Coils"/>
    </source>
</evidence>
<protein>
    <submittedName>
        <fullName evidence="16">Homeobox-leucine zipper protein ANTHOCYANINLESS 2</fullName>
    </submittedName>
</protein>
<keyword evidence="7" id="KW-0804">Transcription</keyword>
<dbReference type="InParanoid" id="A0A6I9T2H6"/>
<dbReference type="GO" id="GO:0005634">
    <property type="term" value="C:nucleus"/>
    <property type="evidence" value="ECO:0007669"/>
    <property type="project" value="UniProtKB-SubCell"/>
</dbReference>
<evidence type="ECO:0000313" key="15">
    <source>
        <dbReference type="Proteomes" id="UP000504604"/>
    </source>
</evidence>
<evidence type="ECO:0000256" key="4">
    <source>
        <dbReference type="ARBA" id="ARBA00023054"/>
    </source>
</evidence>
<keyword evidence="3" id="KW-0805">Transcription regulation</keyword>
<evidence type="ECO:0000256" key="7">
    <source>
        <dbReference type="ARBA" id="ARBA00023163"/>
    </source>
</evidence>
<proteinExistence type="inferred from homology"/>
<feature type="region of interest" description="Disordered" evidence="12">
    <location>
        <begin position="1"/>
        <end position="21"/>
    </location>
</feature>
<dbReference type="SUPFAM" id="SSF55961">
    <property type="entry name" value="Bet v1-like"/>
    <property type="match status" value="2"/>
</dbReference>
<dbReference type="InterPro" id="IPR057993">
    <property type="entry name" value="HD-Zip_IV_C"/>
</dbReference>
<comment type="similarity">
    <text evidence="2">Belongs to the HD-ZIP homeobox family. Class IV subfamily.</text>
</comment>
<gene>
    <name evidence="16" type="primary">LOC105160506</name>
</gene>
<feature type="domain" description="START" evidence="14">
    <location>
        <begin position="318"/>
        <end position="554"/>
    </location>
</feature>
<evidence type="ECO:0000256" key="1">
    <source>
        <dbReference type="ARBA" id="ARBA00004123"/>
    </source>
</evidence>
<dbReference type="AlphaFoldDB" id="A0A6I9T2H6"/>
<feature type="compositionally biased region" description="Polar residues" evidence="12">
    <location>
        <begin position="100"/>
        <end position="117"/>
    </location>
</feature>
<evidence type="ECO:0000313" key="16">
    <source>
        <dbReference type="RefSeq" id="XP_011076208.1"/>
    </source>
</evidence>
<evidence type="ECO:0000256" key="5">
    <source>
        <dbReference type="ARBA" id="ARBA00023125"/>
    </source>
</evidence>
<dbReference type="OrthoDB" id="6159439at2759"/>
<keyword evidence="4 11" id="KW-0175">Coiled coil</keyword>
<evidence type="ECO:0000256" key="6">
    <source>
        <dbReference type="ARBA" id="ARBA00023155"/>
    </source>
</evidence>
<feature type="coiled-coil region" evidence="11">
    <location>
        <begin position="173"/>
        <end position="208"/>
    </location>
</feature>
<comment type="subcellular location">
    <subcellularLocation>
        <location evidence="1 9 10">Nucleus</location>
    </subcellularLocation>
</comment>
<name>A0A6I9T2H6_SESIN</name>
<evidence type="ECO:0000256" key="8">
    <source>
        <dbReference type="ARBA" id="ARBA00023242"/>
    </source>
</evidence>
<dbReference type="Pfam" id="PF01852">
    <property type="entry name" value="START"/>
    <property type="match status" value="1"/>
</dbReference>
<dbReference type="RefSeq" id="XP_011076208.1">
    <property type="nucleotide sequence ID" value="XM_011077906.2"/>
</dbReference>
<evidence type="ECO:0000259" key="13">
    <source>
        <dbReference type="PROSITE" id="PS50071"/>
    </source>
</evidence>
<dbReference type="SMART" id="SM00234">
    <property type="entry name" value="START"/>
    <property type="match status" value="1"/>
</dbReference>
<keyword evidence="6 9" id="KW-0371">Homeobox</keyword>
<dbReference type="PROSITE" id="PS50848">
    <property type="entry name" value="START"/>
    <property type="match status" value="1"/>
</dbReference>
<dbReference type="GO" id="GO:0008289">
    <property type="term" value="F:lipid binding"/>
    <property type="evidence" value="ECO:0007669"/>
    <property type="project" value="InterPro"/>
</dbReference>
<dbReference type="InterPro" id="IPR002913">
    <property type="entry name" value="START_lipid-bd_dom"/>
</dbReference>
<accession>A0A6I9T2H6</accession>
<feature type="domain" description="Homeobox" evidence="13">
    <location>
        <begin position="119"/>
        <end position="179"/>
    </location>
</feature>
<organism evidence="15 16">
    <name type="scientific">Sesamum indicum</name>
    <name type="common">Oriental sesame</name>
    <name type="synonym">Sesamum orientale</name>
    <dbReference type="NCBI Taxonomy" id="4182"/>
    <lineage>
        <taxon>Eukaryota</taxon>
        <taxon>Viridiplantae</taxon>
        <taxon>Streptophyta</taxon>
        <taxon>Embryophyta</taxon>
        <taxon>Tracheophyta</taxon>
        <taxon>Spermatophyta</taxon>
        <taxon>Magnoliopsida</taxon>
        <taxon>eudicotyledons</taxon>
        <taxon>Gunneridae</taxon>
        <taxon>Pentapetalae</taxon>
        <taxon>asterids</taxon>
        <taxon>lamiids</taxon>
        <taxon>Lamiales</taxon>
        <taxon>Pedaliaceae</taxon>
        <taxon>Sesamum</taxon>
    </lineage>
</organism>
<feature type="region of interest" description="Disordered" evidence="12">
    <location>
        <begin position="92"/>
        <end position="128"/>
    </location>
</feature>